<comment type="similarity">
    <text evidence="7">Belongs to the Aux/IAA family.</text>
</comment>
<protein>
    <recommendedName>
        <fullName evidence="7">Auxin-induced protein</fullName>
    </recommendedName>
</protein>
<keyword evidence="5 7" id="KW-0539">Nucleus</keyword>
<dbReference type="Pfam" id="PF02309">
    <property type="entry name" value="AUX_IAA"/>
    <property type="match status" value="1"/>
</dbReference>
<sequence length="251" mass="29250">MDELSKAWSQKRDLHSSKRRRTHHQNAKTTCQRPIESEPSEQSTAHDVLRNVANDHQKFLQTSQPISFTGYGRSCVKVYKKGLLFGMSVNLTQLSGYDELVHKLDQLFEFGGELISSPKNWLVVYNDDDEDIMVVGDDPWQEFVVCVRNIYIYPEEEIQKMRKDERLHEGSDNEMPNWEKEFLYMQLQDHRHAERLHKGSNSDMHYQENDNLHKQFRGKQKIGDSVSSWSLLTDSDTNVTLSNSHDYSGPS</sequence>
<evidence type="ECO:0000256" key="3">
    <source>
        <dbReference type="ARBA" id="ARBA00023015"/>
    </source>
</evidence>
<dbReference type="SUPFAM" id="SSF54277">
    <property type="entry name" value="CAD &amp; PB1 domains"/>
    <property type="match status" value="1"/>
</dbReference>
<feature type="region of interest" description="Disordered" evidence="8">
    <location>
        <begin position="1"/>
        <end position="43"/>
    </location>
</feature>
<dbReference type="GO" id="GO:0009734">
    <property type="term" value="P:auxin-activated signaling pathway"/>
    <property type="evidence" value="ECO:0007669"/>
    <property type="project" value="UniProtKB-UniRule"/>
</dbReference>
<comment type="subcellular location">
    <subcellularLocation>
        <location evidence="1 7">Nucleus</location>
    </subcellularLocation>
</comment>
<name>A0ABD1L2K7_9FABA</name>
<dbReference type="InterPro" id="IPR033389">
    <property type="entry name" value="AUX/IAA_dom"/>
</dbReference>
<keyword evidence="7" id="KW-0678">Repressor</keyword>
<feature type="compositionally biased region" description="Basic residues" evidence="8">
    <location>
        <begin position="17"/>
        <end position="26"/>
    </location>
</feature>
<dbReference type="EMBL" id="JBGMDY010000011">
    <property type="protein sequence ID" value="KAL2317573.1"/>
    <property type="molecule type" value="Genomic_DNA"/>
</dbReference>
<dbReference type="PROSITE" id="PS51745">
    <property type="entry name" value="PB1"/>
    <property type="match status" value="1"/>
</dbReference>
<keyword evidence="4 7" id="KW-0804">Transcription</keyword>
<evidence type="ECO:0000256" key="5">
    <source>
        <dbReference type="ARBA" id="ARBA00023242"/>
    </source>
</evidence>
<dbReference type="Proteomes" id="UP001603857">
    <property type="component" value="Unassembled WGS sequence"/>
</dbReference>
<evidence type="ECO:0000313" key="10">
    <source>
        <dbReference type="EMBL" id="KAL2317573.1"/>
    </source>
</evidence>
<dbReference type="InterPro" id="IPR044835">
    <property type="entry name" value="ARF_plant"/>
</dbReference>
<proteinExistence type="inferred from homology"/>
<evidence type="ECO:0000256" key="8">
    <source>
        <dbReference type="SAM" id="MobiDB-lite"/>
    </source>
</evidence>
<evidence type="ECO:0000259" key="9">
    <source>
        <dbReference type="PROSITE" id="PS51745"/>
    </source>
</evidence>
<dbReference type="PANTHER" id="PTHR31384:SF79">
    <property type="entry name" value="AUXIN RESPONSE FACTOR 2"/>
    <property type="match status" value="1"/>
</dbReference>
<dbReference type="InterPro" id="IPR053793">
    <property type="entry name" value="PB1-like"/>
</dbReference>
<comment type="caution">
    <text evidence="10">The sequence shown here is derived from an EMBL/GenBank/DDBJ whole genome shotgun (WGS) entry which is preliminary data.</text>
</comment>
<dbReference type="AlphaFoldDB" id="A0ABD1L2K7"/>
<evidence type="ECO:0000256" key="2">
    <source>
        <dbReference type="ARBA" id="ARBA00011726"/>
    </source>
</evidence>
<evidence type="ECO:0000256" key="1">
    <source>
        <dbReference type="ARBA" id="ARBA00004123"/>
    </source>
</evidence>
<evidence type="ECO:0000313" key="11">
    <source>
        <dbReference type="Proteomes" id="UP001603857"/>
    </source>
</evidence>
<evidence type="ECO:0000256" key="7">
    <source>
        <dbReference type="RuleBase" id="RU004549"/>
    </source>
</evidence>
<keyword evidence="3 7" id="KW-0805">Transcription regulation</keyword>
<organism evidence="10 11">
    <name type="scientific">Flemingia macrophylla</name>
    <dbReference type="NCBI Taxonomy" id="520843"/>
    <lineage>
        <taxon>Eukaryota</taxon>
        <taxon>Viridiplantae</taxon>
        <taxon>Streptophyta</taxon>
        <taxon>Embryophyta</taxon>
        <taxon>Tracheophyta</taxon>
        <taxon>Spermatophyta</taxon>
        <taxon>Magnoliopsida</taxon>
        <taxon>eudicotyledons</taxon>
        <taxon>Gunneridae</taxon>
        <taxon>Pentapetalae</taxon>
        <taxon>rosids</taxon>
        <taxon>fabids</taxon>
        <taxon>Fabales</taxon>
        <taxon>Fabaceae</taxon>
        <taxon>Papilionoideae</taxon>
        <taxon>50 kb inversion clade</taxon>
        <taxon>NPAAA clade</taxon>
        <taxon>indigoferoid/millettioid clade</taxon>
        <taxon>Phaseoleae</taxon>
        <taxon>Flemingia</taxon>
    </lineage>
</organism>
<dbReference type="PANTHER" id="PTHR31384">
    <property type="entry name" value="AUXIN RESPONSE FACTOR 4-RELATED"/>
    <property type="match status" value="1"/>
</dbReference>
<evidence type="ECO:0000256" key="4">
    <source>
        <dbReference type="ARBA" id="ARBA00023163"/>
    </source>
</evidence>
<comment type="subunit">
    <text evidence="2 7">Homodimers and heterodimers.</text>
</comment>
<comment type="function">
    <text evidence="7">Aux/IAA proteins are short-lived transcriptional factors that function as repressors of early auxin response genes at low auxin concentrations.</text>
</comment>
<accession>A0ABD1L2K7</accession>
<dbReference type="Gene3D" id="3.10.20.90">
    <property type="entry name" value="Phosphatidylinositol 3-kinase Catalytic Subunit, Chain A, domain 1"/>
    <property type="match status" value="1"/>
</dbReference>
<gene>
    <name evidence="10" type="ORF">Fmac_031449</name>
</gene>
<keyword evidence="11" id="KW-1185">Reference proteome</keyword>
<dbReference type="GO" id="GO:0005634">
    <property type="term" value="C:nucleus"/>
    <property type="evidence" value="ECO:0007669"/>
    <property type="project" value="UniProtKB-SubCell"/>
</dbReference>
<reference evidence="10 11" key="1">
    <citation type="submission" date="2024-08" db="EMBL/GenBank/DDBJ databases">
        <title>Insights into the chromosomal genome structure of Flemingia macrophylla.</title>
        <authorList>
            <person name="Ding Y."/>
            <person name="Zhao Y."/>
            <person name="Bi W."/>
            <person name="Wu M."/>
            <person name="Zhao G."/>
            <person name="Gong Y."/>
            <person name="Li W."/>
            <person name="Zhang P."/>
        </authorList>
    </citation>
    <scope>NUCLEOTIDE SEQUENCE [LARGE SCALE GENOMIC DNA]</scope>
    <source>
        <strain evidence="10">DYQJB</strain>
        <tissue evidence="10">Leaf</tissue>
    </source>
</reference>
<feature type="domain" description="PB1" evidence="9">
    <location>
        <begin position="73"/>
        <end position="166"/>
    </location>
</feature>
<evidence type="ECO:0000256" key="6">
    <source>
        <dbReference type="ARBA" id="ARBA00023294"/>
    </source>
</evidence>
<keyword evidence="6 7" id="KW-0927">Auxin signaling pathway</keyword>